<evidence type="ECO:0000256" key="5">
    <source>
        <dbReference type="ARBA" id="ARBA00025933"/>
    </source>
</evidence>
<sequence length="261" mass="27159">MTTALQIARSGLDALDHRMKTISNNLANVSTTGFKRDRANFAALMYQDDRNPGAASGADTQYATGLGTGTGVRIAGTERIHTQGNMITTDNALDLAIDGAGFFAVQLADGTVGYTRDGGFKLSATGEIVTASGQRLAQPLVIPDGASQIVISPDGIVTAALPGQSAPVEVGQLQLTRFLNPSGLMPIGDNLYRETAGSGPPTLGVAGQAGMGTIRQGMLEGSNVSTVQELVDMIETQRAYEINAKVINAADEMGRYVVQNV</sequence>
<dbReference type="NCBIfam" id="TIGR03506">
    <property type="entry name" value="FlgEFG_subfam"/>
    <property type="match status" value="2"/>
</dbReference>
<dbReference type="Pfam" id="PF06429">
    <property type="entry name" value="Flg_bbr_C"/>
    <property type="match status" value="1"/>
</dbReference>
<comment type="caution">
    <text evidence="12">The sequence shown here is derived from an EMBL/GenBank/DDBJ whole genome shotgun (WGS) entry which is preliminary data.</text>
</comment>
<dbReference type="InterPro" id="IPR019776">
    <property type="entry name" value="Flagellar_basal_body_rod_CS"/>
</dbReference>
<evidence type="ECO:0000259" key="11">
    <source>
        <dbReference type="Pfam" id="PF22692"/>
    </source>
</evidence>
<keyword evidence="12" id="KW-0282">Flagellum</keyword>
<dbReference type="InterPro" id="IPR001444">
    <property type="entry name" value="Flag_bb_rod_N"/>
</dbReference>
<keyword evidence="12" id="KW-0966">Cell projection</keyword>
<keyword evidence="4 8" id="KW-0975">Bacterial flagellum</keyword>
<dbReference type="OrthoDB" id="9804559at2"/>
<evidence type="ECO:0000256" key="4">
    <source>
        <dbReference type="ARBA" id="ARBA00023143"/>
    </source>
</evidence>
<dbReference type="GO" id="GO:0071978">
    <property type="term" value="P:bacterial-type flagellum-dependent swarming motility"/>
    <property type="evidence" value="ECO:0007669"/>
    <property type="project" value="TreeGrafter"/>
</dbReference>
<dbReference type="EMBL" id="NOXT01000123">
    <property type="protein sequence ID" value="OYQ25093.1"/>
    <property type="molecule type" value="Genomic_DNA"/>
</dbReference>
<keyword evidence="12" id="KW-0969">Cilium</keyword>
<dbReference type="Proteomes" id="UP000216991">
    <property type="component" value="Unassembled WGS sequence"/>
</dbReference>
<comment type="similarity">
    <text evidence="2 8">Belongs to the flagella basal body rod proteins family.</text>
</comment>
<comment type="subcellular location">
    <subcellularLocation>
        <location evidence="1 8">Bacterial flagellum basal body</location>
    </subcellularLocation>
</comment>
<accession>A0A255Y7J4</accession>
<evidence type="ECO:0000256" key="8">
    <source>
        <dbReference type="RuleBase" id="RU362116"/>
    </source>
</evidence>
<dbReference type="PANTHER" id="PTHR30435">
    <property type="entry name" value="FLAGELLAR PROTEIN"/>
    <property type="match status" value="1"/>
</dbReference>
<evidence type="ECO:0000256" key="2">
    <source>
        <dbReference type="ARBA" id="ARBA00009677"/>
    </source>
</evidence>
<organism evidence="12 13">
    <name type="scientific">Sandarakinorhabdus cyanobacteriorum</name>
    <dbReference type="NCBI Taxonomy" id="1981098"/>
    <lineage>
        <taxon>Bacteria</taxon>
        <taxon>Pseudomonadati</taxon>
        <taxon>Pseudomonadota</taxon>
        <taxon>Alphaproteobacteria</taxon>
        <taxon>Sphingomonadales</taxon>
        <taxon>Sphingosinicellaceae</taxon>
        <taxon>Sandarakinorhabdus</taxon>
    </lineage>
</organism>
<proteinExistence type="inferred from homology"/>
<dbReference type="InterPro" id="IPR020013">
    <property type="entry name" value="Flagellar_FlgE/F/G"/>
</dbReference>
<dbReference type="GO" id="GO:0009426">
    <property type="term" value="C:bacterial-type flagellum basal body, distal rod"/>
    <property type="evidence" value="ECO:0007669"/>
    <property type="project" value="UniProtKB-UniRule"/>
</dbReference>
<dbReference type="Pfam" id="PF22692">
    <property type="entry name" value="LlgE_F_G_D1"/>
    <property type="match status" value="1"/>
</dbReference>
<dbReference type="InterPro" id="IPR010930">
    <property type="entry name" value="Flg_bb/hook_C_dom"/>
</dbReference>
<dbReference type="PROSITE" id="PS00588">
    <property type="entry name" value="FLAGELLA_BB_ROD"/>
    <property type="match status" value="1"/>
</dbReference>
<evidence type="ECO:0000259" key="10">
    <source>
        <dbReference type="Pfam" id="PF06429"/>
    </source>
</evidence>
<reference evidence="12 13" key="1">
    <citation type="submission" date="2017-07" db="EMBL/GenBank/DDBJ databases">
        <title>Sandarakinorhabdus cyanobacteriorum sp. nov., a novel bacterium isolated from cyanobacterial aggregates in a eutrophic lake.</title>
        <authorList>
            <person name="Cai H."/>
        </authorList>
    </citation>
    <scope>NUCLEOTIDE SEQUENCE [LARGE SCALE GENOMIC DNA]</scope>
    <source>
        <strain evidence="12 13">TH057</strain>
    </source>
</reference>
<protein>
    <recommendedName>
        <fullName evidence="3 7">Flagellar basal-body rod protein FlgG</fullName>
    </recommendedName>
    <alternativeName>
        <fullName evidence="6 8">Distal rod protein</fullName>
    </alternativeName>
</protein>
<dbReference type="AlphaFoldDB" id="A0A255Y7J4"/>
<dbReference type="InterPro" id="IPR053967">
    <property type="entry name" value="LlgE_F_G-like_D1"/>
</dbReference>
<gene>
    <name evidence="12" type="primary">flgG</name>
    <name evidence="12" type="ORF">CHU93_14790</name>
</gene>
<dbReference type="Pfam" id="PF00460">
    <property type="entry name" value="Flg_bb_rod"/>
    <property type="match status" value="1"/>
</dbReference>
<feature type="domain" description="Flagellar basal-body/hook protein C-terminal" evidence="10">
    <location>
        <begin position="215"/>
        <end position="258"/>
    </location>
</feature>
<comment type="subunit">
    <text evidence="5 8">The basal body constitutes a major portion of the flagellar organelle and consists of four rings (L,P,S, and M) mounted on a central rod. The rod consists of about 26 subunits of FlgG in the distal portion, and FlgB, FlgC and FlgF are thought to build up the proximal portion of the rod with about 6 subunits each.</text>
</comment>
<dbReference type="PANTHER" id="PTHR30435:SF19">
    <property type="entry name" value="FLAGELLAR BASAL-BODY ROD PROTEIN FLGG"/>
    <property type="match status" value="1"/>
</dbReference>
<keyword evidence="13" id="KW-1185">Reference proteome</keyword>
<evidence type="ECO:0000313" key="13">
    <source>
        <dbReference type="Proteomes" id="UP000216991"/>
    </source>
</evidence>
<evidence type="ECO:0000259" key="9">
    <source>
        <dbReference type="Pfam" id="PF00460"/>
    </source>
</evidence>
<dbReference type="SUPFAM" id="SSF117143">
    <property type="entry name" value="Flagellar hook protein flgE"/>
    <property type="match status" value="1"/>
</dbReference>
<feature type="domain" description="Flagellar basal body rod protein N-terminal" evidence="9">
    <location>
        <begin position="5"/>
        <end position="35"/>
    </location>
</feature>
<dbReference type="NCBIfam" id="TIGR02488">
    <property type="entry name" value="flgG_G_neg"/>
    <property type="match status" value="1"/>
</dbReference>
<evidence type="ECO:0000313" key="12">
    <source>
        <dbReference type="EMBL" id="OYQ25093.1"/>
    </source>
</evidence>
<evidence type="ECO:0000256" key="1">
    <source>
        <dbReference type="ARBA" id="ARBA00004117"/>
    </source>
</evidence>
<evidence type="ECO:0000256" key="7">
    <source>
        <dbReference type="NCBIfam" id="TIGR02488"/>
    </source>
</evidence>
<evidence type="ECO:0000256" key="3">
    <source>
        <dbReference type="ARBA" id="ARBA00017948"/>
    </source>
</evidence>
<name>A0A255Y7J4_9SPHN</name>
<dbReference type="RefSeq" id="WP_094474919.1">
    <property type="nucleotide sequence ID" value="NZ_NOXT01000123.1"/>
</dbReference>
<dbReference type="InterPro" id="IPR012834">
    <property type="entry name" value="FlgG_G_neg"/>
</dbReference>
<feature type="domain" description="Flagellar hook protein FlgE/F/G-like D1" evidence="11">
    <location>
        <begin position="96"/>
        <end position="159"/>
    </location>
</feature>
<evidence type="ECO:0000256" key="6">
    <source>
        <dbReference type="ARBA" id="ARBA00032912"/>
    </source>
</evidence>
<dbReference type="InterPro" id="IPR037925">
    <property type="entry name" value="FlgE/F/G-like"/>
</dbReference>